<comment type="caution">
    <text evidence="4">The sequence shown here is derived from an EMBL/GenBank/DDBJ whole genome shotgun (WGS) entry which is preliminary data.</text>
</comment>
<dbReference type="InParanoid" id="A0A1Y1YM91"/>
<accession>A0A1Y1YM91</accession>
<dbReference type="AlphaFoldDB" id="A0A1Y1YM91"/>
<dbReference type="PANTHER" id="PTHR32123:SF9">
    <property type="entry name" value="PROTEIN SPINDLY"/>
    <property type="match status" value="1"/>
</dbReference>
<feature type="compositionally biased region" description="Low complexity" evidence="3">
    <location>
        <begin position="26"/>
        <end position="41"/>
    </location>
</feature>
<proteinExistence type="predicted"/>
<organism evidence="4 5">
    <name type="scientific">Basidiobolus meristosporus CBS 931.73</name>
    <dbReference type="NCBI Taxonomy" id="1314790"/>
    <lineage>
        <taxon>Eukaryota</taxon>
        <taxon>Fungi</taxon>
        <taxon>Fungi incertae sedis</taxon>
        <taxon>Zoopagomycota</taxon>
        <taxon>Entomophthoromycotina</taxon>
        <taxon>Basidiobolomycetes</taxon>
        <taxon>Basidiobolales</taxon>
        <taxon>Basidiobolaceae</taxon>
        <taxon>Basidiobolus</taxon>
    </lineage>
</organism>
<dbReference type="STRING" id="1314790.A0A1Y1YM91"/>
<dbReference type="PANTHER" id="PTHR32123">
    <property type="entry name" value="BICD FAMILY-LIKE CARGO ADAPTER"/>
    <property type="match status" value="1"/>
</dbReference>
<dbReference type="InterPro" id="IPR051149">
    <property type="entry name" value="Spindly/BICDR_Dynein_Adapter"/>
</dbReference>
<keyword evidence="5" id="KW-1185">Reference proteome</keyword>
<evidence type="ECO:0000313" key="4">
    <source>
        <dbReference type="EMBL" id="ORX98704.1"/>
    </source>
</evidence>
<feature type="region of interest" description="Disordered" evidence="3">
    <location>
        <begin position="26"/>
        <end position="47"/>
    </location>
</feature>
<dbReference type="OrthoDB" id="9451547at2759"/>
<evidence type="ECO:0000256" key="3">
    <source>
        <dbReference type="SAM" id="MobiDB-lite"/>
    </source>
</evidence>
<protein>
    <submittedName>
        <fullName evidence="4">Uncharacterized protein</fullName>
    </submittedName>
</protein>
<gene>
    <name evidence="4" type="ORF">K493DRAFT_313527</name>
</gene>
<dbReference type="EMBL" id="MCFE01000109">
    <property type="protein sequence ID" value="ORX98704.1"/>
    <property type="molecule type" value="Genomic_DNA"/>
</dbReference>
<name>A0A1Y1YM91_9FUNG</name>
<evidence type="ECO:0000256" key="1">
    <source>
        <dbReference type="ARBA" id="ARBA00023054"/>
    </source>
</evidence>
<evidence type="ECO:0000256" key="2">
    <source>
        <dbReference type="SAM" id="Coils"/>
    </source>
</evidence>
<evidence type="ECO:0000313" key="5">
    <source>
        <dbReference type="Proteomes" id="UP000193498"/>
    </source>
</evidence>
<keyword evidence="1 2" id="KW-0175">Coiled coil</keyword>
<reference evidence="4 5" key="1">
    <citation type="submission" date="2016-07" db="EMBL/GenBank/DDBJ databases">
        <title>Pervasive Adenine N6-methylation of Active Genes in Fungi.</title>
        <authorList>
            <consortium name="DOE Joint Genome Institute"/>
            <person name="Mondo S.J."/>
            <person name="Dannebaum R.O."/>
            <person name="Kuo R.C."/>
            <person name="Labutti K."/>
            <person name="Haridas S."/>
            <person name="Kuo A."/>
            <person name="Salamov A."/>
            <person name="Ahrendt S.R."/>
            <person name="Lipzen A."/>
            <person name="Sullivan W."/>
            <person name="Andreopoulos W.B."/>
            <person name="Clum A."/>
            <person name="Lindquist E."/>
            <person name="Daum C."/>
            <person name="Ramamoorthy G.K."/>
            <person name="Gryganskyi A."/>
            <person name="Culley D."/>
            <person name="Magnuson J.K."/>
            <person name="James T.Y."/>
            <person name="O'Malley M.A."/>
            <person name="Stajich J.E."/>
            <person name="Spatafora J.W."/>
            <person name="Visel A."/>
            <person name="Grigoriev I.V."/>
        </authorList>
    </citation>
    <scope>NUCLEOTIDE SEQUENCE [LARGE SCALE GENOMIC DNA]</scope>
    <source>
        <strain evidence="4 5">CBS 931.73</strain>
    </source>
</reference>
<feature type="coiled-coil region" evidence="2">
    <location>
        <begin position="146"/>
        <end position="299"/>
    </location>
</feature>
<sequence length="529" mass="60546">MIEQPPLSISVPTQSLDALLALPVESAESSTTESTTTSPTTKNARATLSRFTRTEVQRLLREAYSIITEKDKEITFAAKLRNRVLEENELLKTKYEEIITYLSEHGFFVTESYDSDRLEIVDQTPLPNTPVTTIHPVRPLSRRPSMRFDEENVAELEMANAELQSRLDAAVQENAQRRKQNERQIRNLEADIRGLRTELDMANQTVTQLRDRNYQLQQRKRVEHHIHQHDANDEQFIDQLIQKVSQLEELKASLEAQKLDLEKRLSGVLNGLEEARLRIEELEETHNEYNELQVAFERQSMHVAELSQSVEEQRSWIQGIFSQHSPRSVPGTYNFQASLTSPKMDLTSALFGTSYSSTNSPSGTSQISIRKRRTLLSELESEWYRNVTGRTPAGSVKSPNSVSGVISSTPRGMNIFSVTNSNFNSPVSLHSITSPNSSNISTSYLRDMFKYEEKSKDQYNASSDVVYDSEVDDEHIYDEETEESVGWFRWVFNSVKGSVIYMWRWCRFLFLLFTAVAIALCRGPNGDMF</sequence>
<dbReference type="Proteomes" id="UP000193498">
    <property type="component" value="Unassembled WGS sequence"/>
</dbReference>